<dbReference type="Pfam" id="PF04385">
    <property type="entry name" value="FAINT"/>
    <property type="match status" value="2"/>
</dbReference>
<dbReference type="AlphaFoldDB" id="L1LAU4"/>
<dbReference type="Proteomes" id="UP000031512">
    <property type="component" value="Unassembled WGS sequence"/>
</dbReference>
<feature type="region of interest" description="Disordered" evidence="1">
    <location>
        <begin position="279"/>
        <end position="463"/>
    </location>
</feature>
<accession>L1LAU4</accession>
<evidence type="ECO:0000256" key="1">
    <source>
        <dbReference type="SAM" id="MobiDB-lite"/>
    </source>
</evidence>
<feature type="chain" id="PRO_5003952967" description="Signal peptide containing protein" evidence="2">
    <location>
        <begin position="25"/>
        <end position="541"/>
    </location>
</feature>
<feature type="compositionally biased region" description="Basic and acidic residues" evidence="1">
    <location>
        <begin position="152"/>
        <end position="166"/>
    </location>
</feature>
<reference evidence="3 4" key="1">
    <citation type="journal article" date="2012" name="BMC Genomics">
        <title>Comparative genomic analysis and phylogenetic position of Theileria equi.</title>
        <authorList>
            <person name="Kappmeyer L.S."/>
            <person name="Thiagarajan M."/>
            <person name="Herndon D.R."/>
            <person name="Ramsay J.D."/>
            <person name="Caler E."/>
            <person name="Djikeng A."/>
            <person name="Gillespie J.J."/>
            <person name="Lau A.O."/>
            <person name="Roalson E.H."/>
            <person name="Silva J.C."/>
            <person name="Silva M.G."/>
            <person name="Suarez C.E."/>
            <person name="Ueti M.W."/>
            <person name="Nene V.M."/>
            <person name="Mealey R.H."/>
            <person name="Knowles D.P."/>
            <person name="Brayton K.A."/>
        </authorList>
    </citation>
    <scope>NUCLEOTIDE SEQUENCE [LARGE SCALE GENOMIC DNA]</scope>
    <source>
        <strain evidence="3 4">WA</strain>
    </source>
</reference>
<name>L1LAU4_THEEQ</name>
<feature type="compositionally biased region" description="Low complexity" evidence="1">
    <location>
        <begin position="364"/>
        <end position="384"/>
    </location>
</feature>
<evidence type="ECO:0000256" key="2">
    <source>
        <dbReference type="SAM" id="SignalP"/>
    </source>
</evidence>
<dbReference type="KEGG" id="beq:BEWA_049180"/>
<evidence type="ECO:0000313" key="4">
    <source>
        <dbReference type="Proteomes" id="UP000031512"/>
    </source>
</evidence>
<evidence type="ECO:0008006" key="5">
    <source>
        <dbReference type="Google" id="ProtNLM"/>
    </source>
</evidence>
<keyword evidence="2" id="KW-0732">Signal</keyword>
<feature type="signal peptide" evidence="2">
    <location>
        <begin position="1"/>
        <end position="24"/>
    </location>
</feature>
<feature type="compositionally biased region" description="Basic and acidic residues" evidence="1">
    <location>
        <begin position="318"/>
        <end position="330"/>
    </location>
</feature>
<dbReference type="OrthoDB" id="361779at2759"/>
<dbReference type="InterPro" id="IPR007480">
    <property type="entry name" value="DUF529"/>
</dbReference>
<dbReference type="EMBL" id="ACOU01000007">
    <property type="protein sequence ID" value="EKX72451.1"/>
    <property type="molecule type" value="Genomic_DNA"/>
</dbReference>
<protein>
    <recommendedName>
        <fullName evidence="5">Signal peptide containing protein</fullName>
    </recommendedName>
</protein>
<dbReference type="GeneID" id="15804991"/>
<keyword evidence="4" id="KW-1185">Reference proteome</keyword>
<feature type="compositionally biased region" description="Polar residues" evidence="1">
    <location>
        <begin position="128"/>
        <end position="151"/>
    </location>
</feature>
<feature type="compositionally biased region" description="Polar residues" evidence="1">
    <location>
        <begin position="171"/>
        <end position="186"/>
    </location>
</feature>
<dbReference type="VEuPathDB" id="PiroplasmaDB:BEWA_049180"/>
<proteinExistence type="predicted"/>
<feature type="compositionally biased region" description="Basic and acidic residues" evidence="1">
    <location>
        <begin position="299"/>
        <end position="311"/>
    </location>
</feature>
<evidence type="ECO:0000313" key="3">
    <source>
        <dbReference type="EMBL" id="EKX72451.1"/>
    </source>
</evidence>
<feature type="region of interest" description="Disordered" evidence="1">
    <location>
        <begin position="65"/>
        <end position="199"/>
    </location>
</feature>
<comment type="caution">
    <text evidence="3">The sequence shown here is derived from an EMBL/GenBank/DDBJ whole genome shotgun (WGS) entry which is preliminary data.</text>
</comment>
<sequence length="541" mass="59179">MGSVHSSILLFIIFPLYGAITAKGDSILVYLKVDTATGLDLKYLERVNGKWKDVTTTEFYQKVGGMRMKKEESQEKEKAKHLERAKDEFQKRENFPPVTKVEEPELPENSEDDKPEVAPSQGDEGPSLTETPKNNLKGQSSPLETTQQGGQQEDKLDVASEVKQEQKPAANLQSSSKGALNGTENKNPPEPTHPESSLTSKVDSTLFNVLCSVEDNVKVLKLTIKEGTSTNRLLYDSQTVWEDKKKSCLSAVLYMDGEKPTLAVLVTNDKKNKEGRVYKYHDGKKWKNGNESNHKKKLKELQDAAKPKESTETVGDNVEEKAKPADKPEETPAPEKSPESTESKEVSPEASQDLSTNKPDTDESPVVQQNTSTSTQSPQGGQATAKSAQPDQKTTESAKKGQGVKVKPVESPVPTPKEEVSPQDNGTSKPATDESPVPQSTRPSGPVLDLANPDESKVNMSTNTHRGLTIEDYTPKDAVLITSVVDGPTSIWTASGNEKFVSAKYAHRGGCSQGLEIKIKDGNDTKTKKFEEKADGKWAQK</sequence>
<feature type="compositionally biased region" description="Acidic residues" evidence="1">
    <location>
        <begin position="104"/>
        <end position="114"/>
    </location>
</feature>
<gene>
    <name evidence="3" type="ORF">BEWA_049180</name>
</gene>
<organism evidence="3 4">
    <name type="scientific">Theileria equi strain WA</name>
    <dbReference type="NCBI Taxonomy" id="1537102"/>
    <lineage>
        <taxon>Eukaryota</taxon>
        <taxon>Sar</taxon>
        <taxon>Alveolata</taxon>
        <taxon>Apicomplexa</taxon>
        <taxon>Aconoidasida</taxon>
        <taxon>Piroplasmida</taxon>
        <taxon>Theileriidae</taxon>
        <taxon>Theileria</taxon>
    </lineage>
</organism>
<dbReference type="RefSeq" id="XP_004831903.1">
    <property type="nucleotide sequence ID" value="XM_004831846.1"/>
</dbReference>
<feature type="compositionally biased region" description="Basic and acidic residues" evidence="1">
    <location>
        <begin position="68"/>
        <end position="94"/>
    </location>
</feature>
<feature type="compositionally biased region" description="Basic and acidic residues" evidence="1">
    <location>
        <begin position="336"/>
        <end position="347"/>
    </location>
</feature>